<organism evidence="2 3">
    <name type="scientific">Ensete ventricosum</name>
    <name type="common">Abyssinian banana</name>
    <name type="synonym">Musa ensete</name>
    <dbReference type="NCBI Taxonomy" id="4639"/>
    <lineage>
        <taxon>Eukaryota</taxon>
        <taxon>Viridiplantae</taxon>
        <taxon>Streptophyta</taxon>
        <taxon>Embryophyta</taxon>
        <taxon>Tracheophyta</taxon>
        <taxon>Spermatophyta</taxon>
        <taxon>Magnoliopsida</taxon>
        <taxon>Liliopsida</taxon>
        <taxon>Zingiberales</taxon>
        <taxon>Musaceae</taxon>
        <taxon>Ensete</taxon>
    </lineage>
</organism>
<protein>
    <recommendedName>
        <fullName evidence="1">Retrotransposon gag domain-containing protein</fullName>
    </recommendedName>
</protein>
<dbReference type="EMBL" id="AMZH03017340">
    <property type="protein sequence ID" value="RRT43132.1"/>
    <property type="molecule type" value="Genomic_DNA"/>
</dbReference>
<accession>A0A426XUF0</accession>
<evidence type="ECO:0000313" key="3">
    <source>
        <dbReference type="Proteomes" id="UP000287651"/>
    </source>
</evidence>
<name>A0A426XUF0_ENSVE</name>
<comment type="caution">
    <text evidence="2">The sequence shown here is derived from an EMBL/GenBank/DDBJ whole genome shotgun (WGS) entry which is preliminary data.</text>
</comment>
<feature type="domain" description="Retrotransposon gag" evidence="1">
    <location>
        <begin position="77"/>
        <end position="166"/>
    </location>
</feature>
<dbReference type="Proteomes" id="UP000287651">
    <property type="component" value="Unassembled WGS sequence"/>
</dbReference>
<evidence type="ECO:0000259" key="1">
    <source>
        <dbReference type="Pfam" id="PF03732"/>
    </source>
</evidence>
<dbReference type="PANTHER" id="PTHR33223">
    <property type="entry name" value="CCHC-TYPE DOMAIN-CONTAINING PROTEIN"/>
    <property type="match status" value="1"/>
</dbReference>
<reference evidence="2 3" key="1">
    <citation type="journal article" date="2014" name="Agronomy (Basel)">
        <title>A Draft Genome Sequence for Ensete ventricosum, the Drought-Tolerant Tree Against Hunger.</title>
        <authorList>
            <person name="Harrison J."/>
            <person name="Moore K.A."/>
            <person name="Paszkiewicz K."/>
            <person name="Jones T."/>
            <person name="Grant M."/>
            <person name="Ambacheew D."/>
            <person name="Muzemil S."/>
            <person name="Studholme D.J."/>
        </authorList>
    </citation>
    <scope>NUCLEOTIDE SEQUENCE [LARGE SCALE GENOMIC DNA]</scope>
</reference>
<dbReference type="Pfam" id="PF03732">
    <property type="entry name" value="Retrotrans_gag"/>
    <property type="match status" value="1"/>
</dbReference>
<proteinExistence type="predicted"/>
<dbReference type="PANTHER" id="PTHR33223:SF10">
    <property type="entry name" value="AMINOTRANSFERASE-LIKE PLANT MOBILE DOMAIN-CONTAINING PROTEIN"/>
    <property type="match status" value="1"/>
</dbReference>
<gene>
    <name evidence="2" type="ORF">B296_00038594</name>
</gene>
<dbReference type="AlphaFoldDB" id="A0A426XUF0"/>
<sequence>MNQGIDDVHKTIRVKDECGESPLWGSPFIQYIPILQHFRLPTLEAYDGGSNPLEHVAAFRVQMALYVMSDAIMCRAFLTTMCGIARGWCDRLPLASIHSFDQLAREFEANLLVSARPKPTAASLLGMRQKEDEHLGLYLAHFTKEIRVIPNVHPSLVIQAFMIGISPSYLFWSLVEQPSMTMPEMLQKANQYVTTEALVAEKREDQ</sequence>
<evidence type="ECO:0000313" key="2">
    <source>
        <dbReference type="EMBL" id="RRT43132.1"/>
    </source>
</evidence>
<dbReference type="InterPro" id="IPR005162">
    <property type="entry name" value="Retrotrans_gag_dom"/>
</dbReference>